<gene>
    <name evidence="1" type="ORF">M8C21_006592</name>
</gene>
<keyword evidence="2" id="KW-1185">Reference proteome</keyword>
<accession>A0AAD5CUL5</accession>
<evidence type="ECO:0000313" key="2">
    <source>
        <dbReference type="Proteomes" id="UP001206925"/>
    </source>
</evidence>
<sequence>MCYSKRQREDDDDDQHVLKEWVRGRSSCTSPTLTRL</sequence>
<protein>
    <submittedName>
        <fullName evidence="1">Uncharacterized protein</fullName>
    </submittedName>
</protein>
<dbReference type="EMBL" id="JAMZMK010006836">
    <property type="protein sequence ID" value="KAI7747124.1"/>
    <property type="molecule type" value="Genomic_DNA"/>
</dbReference>
<dbReference type="Proteomes" id="UP001206925">
    <property type="component" value="Unassembled WGS sequence"/>
</dbReference>
<evidence type="ECO:0000313" key="1">
    <source>
        <dbReference type="EMBL" id="KAI7747124.1"/>
    </source>
</evidence>
<comment type="caution">
    <text evidence="1">The sequence shown here is derived from an EMBL/GenBank/DDBJ whole genome shotgun (WGS) entry which is preliminary data.</text>
</comment>
<reference evidence="1" key="1">
    <citation type="submission" date="2022-06" db="EMBL/GenBank/DDBJ databases">
        <title>Uncovering the hologenomic basis of an extraordinary plant invasion.</title>
        <authorList>
            <person name="Bieker V.C."/>
            <person name="Martin M.D."/>
            <person name="Gilbert T."/>
            <person name="Hodgins K."/>
            <person name="Battlay P."/>
            <person name="Petersen B."/>
            <person name="Wilson J."/>
        </authorList>
    </citation>
    <scope>NUCLEOTIDE SEQUENCE</scope>
    <source>
        <strain evidence="1">AA19_3_7</strain>
        <tissue evidence="1">Leaf</tissue>
    </source>
</reference>
<organism evidence="1 2">
    <name type="scientific">Ambrosia artemisiifolia</name>
    <name type="common">Common ragweed</name>
    <dbReference type="NCBI Taxonomy" id="4212"/>
    <lineage>
        <taxon>Eukaryota</taxon>
        <taxon>Viridiplantae</taxon>
        <taxon>Streptophyta</taxon>
        <taxon>Embryophyta</taxon>
        <taxon>Tracheophyta</taxon>
        <taxon>Spermatophyta</taxon>
        <taxon>Magnoliopsida</taxon>
        <taxon>eudicotyledons</taxon>
        <taxon>Gunneridae</taxon>
        <taxon>Pentapetalae</taxon>
        <taxon>asterids</taxon>
        <taxon>campanulids</taxon>
        <taxon>Asterales</taxon>
        <taxon>Asteraceae</taxon>
        <taxon>Asteroideae</taxon>
        <taxon>Heliantheae alliance</taxon>
        <taxon>Heliantheae</taxon>
        <taxon>Ambrosia</taxon>
    </lineage>
</organism>
<dbReference type="AlphaFoldDB" id="A0AAD5CUL5"/>
<proteinExistence type="predicted"/>
<name>A0AAD5CUL5_AMBAR</name>